<keyword evidence="9 12" id="KW-1133">Transmembrane helix</keyword>
<feature type="transmembrane region" description="Helical" evidence="12">
    <location>
        <begin position="32"/>
        <end position="49"/>
    </location>
</feature>
<comment type="function">
    <text evidence="1">Accessory subunit of the mitochondrial membrane respiratory chain NADH dehydrogenase (Complex I), that is believed not to be involved in catalysis. Complex I functions in the transfer of electrons from NADH to the respiratory chain. The immediate electron acceptor for the enzyme is believed to be ubiquinone.</text>
</comment>
<reference evidence="14" key="1">
    <citation type="journal article" date="2014" name="Proc. Natl. Acad. Sci. U.S.A.">
        <title>Extensive sampling of basidiomycete genomes demonstrates inadequacy of the white-rot/brown-rot paradigm for wood decay fungi.</title>
        <authorList>
            <person name="Riley R."/>
            <person name="Salamov A.A."/>
            <person name="Brown D.W."/>
            <person name="Nagy L.G."/>
            <person name="Floudas D."/>
            <person name="Held B.W."/>
            <person name="Levasseur A."/>
            <person name="Lombard V."/>
            <person name="Morin E."/>
            <person name="Otillar R."/>
            <person name="Lindquist E.A."/>
            <person name="Sun H."/>
            <person name="LaButti K.M."/>
            <person name="Schmutz J."/>
            <person name="Jabbour D."/>
            <person name="Luo H."/>
            <person name="Baker S.E."/>
            <person name="Pisabarro A.G."/>
            <person name="Walton J.D."/>
            <person name="Blanchette R.A."/>
            <person name="Henrissat B."/>
            <person name="Martin F."/>
            <person name="Cullen D."/>
            <person name="Hibbett D.S."/>
            <person name="Grigoriev I.V."/>
        </authorList>
    </citation>
    <scope>NUCLEOTIDE SEQUENCE [LARGE SCALE GENOMIC DNA]</scope>
    <source>
        <strain evidence="14">FD-172 SS1</strain>
    </source>
</reference>
<evidence type="ECO:0000256" key="6">
    <source>
        <dbReference type="ARBA" id="ARBA00022692"/>
    </source>
</evidence>
<comment type="subcellular location">
    <subcellularLocation>
        <location evidence="2">Mitochondrion inner membrane</location>
        <topology evidence="2">Single-pass membrane protein</topology>
        <orientation evidence="2">Matrix side</orientation>
    </subcellularLocation>
</comment>
<evidence type="ECO:0000256" key="7">
    <source>
        <dbReference type="ARBA" id="ARBA00022792"/>
    </source>
</evidence>
<accession>A0A067NDP3</accession>
<evidence type="ECO:0000256" key="2">
    <source>
        <dbReference type="ARBA" id="ARBA00004298"/>
    </source>
</evidence>
<dbReference type="STRING" id="930990.A0A067NDP3"/>
<keyword evidence="4" id="KW-0813">Transport</keyword>
<dbReference type="AlphaFoldDB" id="A0A067NDP3"/>
<protein>
    <recommendedName>
        <fullName evidence="15">NADH dehydrogenase [ubiquinone] 1 beta subcomplex subunit 3</fullName>
    </recommendedName>
</protein>
<evidence type="ECO:0000313" key="13">
    <source>
        <dbReference type="EMBL" id="KDQ21876.1"/>
    </source>
</evidence>
<dbReference type="Pfam" id="PF08122">
    <property type="entry name" value="NDUF_B12"/>
    <property type="match status" value="1"/>
</dbReference>
<dbReference type="GO" id="GO:0005743">
    <property type="term" value="C:mitochondrial inner membrane"/>
    <property type="evidence" value="ECO:0007669"/>
    <property type="project" value="UniProtKB-SubCell"/>
</dbReference>
<dbReference type="GO" id="GO:0022900">
    <property type="term" value="P:electron transport chain"/>
    <property type="evidence" value="ECO:0007669"/>
    <property type="project" value="InterPro"/>
</dbReference>
<gene>
    <name evidence="13" type="ORF">BOTBODRAFT_26281</name>
</gene>
<dbReference type="GO" id="GO:0032981">
    <property type="term" value="P:mitochondrial respiratory chain complex I assembly"/>
    <property type="evidence" value="ECO:0007669"/>
    <property type="project" value="TreeGrafter"/>
</dbReference>
<evidence type="ECO:0000256" key="10">
    <source>
        <dbReference type="ARBA" id="ARBA00023128"/>
    </source>
</evidence>
<evidence type="ECO:0008006" key="15">
    <source>
        <dbReference type="Google" id="ProtNLM"/>
    </source>
</evidence>
<dbReference type="InParanoid" id="A0A067NDP3"/>
<comment type="similarity">
    <text evidence="3">Belongs to the complex I NDUFB3 subunit family.</text>
</comment>
<dbReference type="Proteomes" id="UP000027195">
    <property type="component" value="Unassembled WGS sequence"/>
</dbReference>
<evidence type="ECO:0000313" key="14">
    <source>
        <dbReference type="Proteomes" id="UP000027195"/>
    </source>
</evidence>
<evidence type="ECO:0000256" key="1">
    <source>
        <dbReference type="ARBA" id="ARBA00003195"/>
    </source>
</evidence>
<evidence type="ECO:0000256" key="12">
    <source>
        <dbReference type="SAM" id="Phobius"/>
    </source>
</evidence>
<dbReference type="EMBL" id="KL198016">
    <property type="protein sequence ID" value="KDQ21876.1"/>
    <property type="molecule type" value="Genomic_DNA"/>
</dbReference>
<dbReference type="PANTHER" id="PTHR15082">
    <property type="entry name" value="NADH-UBIQUINONE OXIDOREDUCTASE B12 SUBUNIT"/>
    <property type="match status" value="1"/>
</dbReference>
<keyword evidence="7" id="KW-0999">Mitochondrion inner membrane</keyword>
<evidence type="ECO:0000256" key="5">
    <source>
        <dbReference type="ARBA" id="ARBA00022660"/>
    </source>
</evidence>
<keyword evidence="11 12" id="KW-0472">Membrane</keyword>
<keyword evidence="8" id="KW-0249">Electron transport</keyword>
<organism evidence="13 14">
    <name type="scientific">Botryobasidium botryosum (strain FD-172 SS1)</name>
    <dbReference type="NCBI Taxonomy" id="930990"/>
    <lineage>
        <taxon>Eukaryota</taxon>
        <taxon>Fungi</taxon>
        <taxon>Dikarya</taxon>
        <taxon>Basidiomycota</taxon>
        <taxon>Agaricomycotina</taxon>
        <taxon>Agaricomycetes</taxon>
        <taxon>Cantharellales</taxon>
        <taxon>Botryobasidiaceae</taxon>
        <taxon>Botryobasidium</taxon>
    </lineage>
</organism>
<evidence type="ECO:0000256" key="4">
    <source>
        <dbReference type="ARBA" id="ARBA00022448"/>
    </source>
</evidence>
<evidence type="ECO:0000256" key="8">
    <source>
        <dbReference type="ARBA" id="ARBA00022982"/>
    </source>
</evidence>
<sequence>MAEGPLYRDPWARREAWRKSPIFSNRAMFKNIFPGFGIAVVAFTAYVVADNMREAGKAKTADAPGHGHH</sequence>
<evidence type="ECO:0000256" key="9">
    <source>
        <dbReference type="ARBA" id="ARBA00022989"/>
    </source>
</evidence>
<dbReference type="InterPro" id="IPR012576">
    <property type="entry name" value="NDUFB3"/>
</dbReference>
<keyword evidence="5" id="KW-0679">Respiratory chain</keyword>
<proteinExistence type="inferred from homology"/>
<dbReference type="HOGENOM" id="CLU_145518_2_0_1"/>
<dbReference type="OrthoDB" id="521512at2759"/>
<name>A0A067NDP3_BOTB1</name>
<evidence type="ECO:0000256" key="11">
    <source>
        <dbReference type="ARBA" id="ARBA00023136"/>
    </source>
</evidence>
<keyword evidence="14" id="KW-1185">Reference proteome</keyword>
<dbReference type="PANTHER" id="PTHR15082:SF2">
    <property type="entry name" value="NADH DEHYDROGENASE [UBIQUINONE] 1 BETA SUBCOMPLEX SUBUNIT 3"/>
    <property type="match status" value="1"/>
</dbReference>
<keyword evidence="10" id="KW-0496">Mitochondrion</keyword>
<evidence type="ECO:0000256" key="3">
    <source>
        <dbReference type="ARBA" id="ARBA00005667"/>
    </source>
</evidence>
<keyword evidence="6 12" id="KW-0812">Transmembrane</keyword>